<dbReference type="InterPro" id="IPR042178">
    <property type="entry name" value="Serpin_sf_1"/>
</dbReference>
<keyword evidence="4" id="KW-0646">Protease inhibitor</keyword>
<dbReference type="OrthoDB" id="671595at2759"/>
<dbReference type="InterPro" id="IPR036186">
    <property type="entry name" value="Serpin_sf"/>
</dbReference>
<dbReference type="InterPro" id="IPR042185">
    <property type="entry name" value="Serpin_sf_2"/>
</dbReference>
<sequence>MDALRLANSAFAVDLFKQLCEKEPVENVLFSPICLSTSLSLAQVGAKGDTANEIVQVLHFENVKDVPFGFQTVTSDVNKLSSFYSLKLIKRLYIDKSLNPSTEFISSTKRPYAKELETVDFKDKLEETRGQINSSVKELTDGHFENILSENSISDQTKVLVVNAAYFVGKWMKKFPESETRECPFRVNKTDTKPVQMMNLEATFCLGNIDDINSKIIELPFLNKHLSMLIVLPKDVEDESTGLEKIEKQLNPDTLLQWTNPSTMANAKVKLSLPKFKVEKMIDPQASLESLGLKSLFNENTSDFSGMSETKGVALSNVIHSVCLEINEDGGESIEVPGSRILQHKDEFNADHPFIYIIRHNKTRNIIFFGKFCSP</sequence>
<evidence type="ECO:0000256" key="5">
    <source>
        <dbReference type="ARBA" id="ARBA00022900"/>
    </source>
</evidence>
<dbReference type="AlphaFoldDB" id="A0A1U7QXW9"/>
<dbReference type="InterPro" id="IPR023796">
    <property type="entry name" value="Serpin_dom"/>
</dbReference>
<dbReference type="PANTHER" id="PTHR11461:SF55">
    <property type="entry name" value="SERPIN B5"/>
    <property type="match status" value="1"/>
</dbReference>
<dbReference type="PROSITE" id="PS00284">
    <property type="entry name" value="SERPIN"/>
    <property type="match status" value="1"/>
</dbReference>
<dbReference type="CDD" id="cd02057">
    <property type="entry name" value="serpinB5_maspin"/>
    <property type="match status" value="1"/>
</dbReference>
<evidence type="ECO:0000256" key="1">
    <source>
        <dbReference type="ARBA" id="ARBA00004239"/>
    </source>
</evidence>
<organism evidence="9 10">
    <name type="scientific">Mesocricetus auratus</name>
    <name type="common">Golden hamster</name>
    <dbReference type="NCBI Taxonomy" id="10036"/>
    <lineage>
        <taxon>Eukaryota</taxon>
        <taxon>Metazoa</taxon>
        <taxon>Chordata</taxon>
        <taxon>Craniata</taxon>
        <taxon>Vertebrata</taxon>
        <taxon>Euteleostomi</taxon>
        <taxon>Mammalia</taxon>
        <taxon>Eutheria</taxon>
        <taxon>Euarchontoglires</taxon>
        <taxon>Glires</taxon>
        <taxon>Rodentia</taxon>
        <taxon>Myomorpha</taxon>
        <taxon>Muroidea</taxon>
        <taxon>Cricetidae</taxon>
        <taxon>Cricetinae</taxon>
        <taxon>Mesocricetus</taxon>
    </lineage>
</organism>
<dbReference type="RefSeq" id="XP_040594516.1">
    <property type="nucleotide sequence ID" value="XM_040738582.1"/>
</dbReference>
<dbReference type="GO" id="GO:0016528">
    <property type="term" value="C:sarcoplasm"/>
    <property type="evidence" value="ECO:0007669"/>
    <property type="project" value="Ensembl"/>
</dbReference>
<dbReference type="Gene3D" id="3.30.497.10">
    <property type="entry name" value="Antithrombin, subunit I, domain 2"/>
    <property type="match status" value="1"/>
</dbReference>
<dbReference type="Proteomes" id="UP000886700">
    <property type="component" value="Unplaced"/>
</dbReference>
<proteinExistence type="inferred from homology"/>
<evidence type="ECO:0000256" key="7">
    <source>
        <dbReference type="ARBA" id="ARBA00024076"/>
    </source>
</evidence>
<evidence type="ECO:0000256" key="6">
    <source>
        <dbReference type="ARBA" id="ARBA00023180"/>
    </source>
</evidence>
<dbReference type="FunFam" id="3.30.497.10:FF:000009">
    <property type="entry name" value="serpin B5 isoform X2"/>
    <property type="match status" value="1"/>
</dbReference>
<evidence type="ECO:0000313" key="11">
    <source>
        <dbReference type="RefSeq" id="XP_040594516.1"/>
    </source>
</evidence>
<dbReference type="InterPro" id="IPR000215">
    <property type="entry name" value="Serpin_fam"/>
</dbReference>
<dbReference type="InterPro" id="IPR000240">
    <property type="entry name" value="Serpin_B9/Maspin"/>
</dbReference>
<comment type="similarity">
    <text evidence="2">Belongs to the serpin family. Ov-serpin subfamily.</text>
</comment>
<dbReference type="GO" id="GO:0005615">
    <property type="term" value="C:extracellular space"/>
    <property type="evidence" value="ECO:0007669"/>
    <property type="project" value="InterPro"/>
</dbReference>
<evidence type="ECO:0000313" key="9">
    <source>
        <dbReference type="Proteomes" id="UP000886700"/>
    </source>
</evidence>
<evidence type="ECO:0000259" key="8">
    <source>
        <dbReference type="SMART" id="SM00093"/>
    </source>
</evidence>
<dbReference type="GO" id="GO:0050678">
    <property type="term" value="P:regulation of epithelial cell proliferation"/>
    <property type="evidence" value="ECO:0007669"/>
    <property type="project" value="Ensembl"/>
</dbReference>
<evidence type="ECO:0000313" key="10">
    <source>
        <dbReference type="RefSeq" id="XP_005081508.1"/>
    </source>
</evidence>
<dbReference type="GO" id="GO:0030198">
    <property type="term" value="P:extracellular matrix organization"/>
    <property type="evidence" value="ECO:0007669"/>
    <property type="project" value="Ensembl"/>
</dbReference>
<keyword evidence="5" id="KW-0722">Serine protease inhibitor</keyword>
<dbReference type="GO" id="GO:0060512">
    <property type="term" value="P:prostate gland morphogenesis"/>
    <property type="evidence" value="ECO:0007669"/>
    <property type="project" value="Ensembl"/>
</dbReference>
<comment type="subcellular location">
    <subcellularLocation>
        <location evidence="1">Secreted</location>
        <location evidence="1">Extracellular space</location>
    </subcellularLocation>
</comment>
<dbReference type="GeneTree" id="ENSGT00940000160674"/>
<dbReference type="InterPro" id="IPR033836">
    <property type="entry name" value="SERPINB5_serpin_dom"/>
</dbReference>
<dbReference type="PRINTS" id="PR00676">
    <property type="entry name" value="MASPIN"/>
</dbReference>
<dbReference type="PANTHER" id="PTHR11461">
    <property type="entry name" value="SERINE PROTEASE INHIBITOR, SERPIN"/>
    <property type="match status" value="1"/>
</dbReference>
<dbReference type="SUPFAM" id="SSF56574">
    <property type="entry name" value="Serpins"/>
    <property type="match status" value="1"/>
</dbReference>
<dbReference type="FunFam" id="2.30.39.10:FF:000001">
    <property type="entry name" value="Serpin family B member 2"/>
    <property type="match status" value="1"/>
</dbReference>
<dbReference type="STRING" id="10036.ENSMAUP00000003748"/>
<reference evidence="10" key="1">
    <citation type="submission" date="2025-04" db="UniProtKB">
        <authorList>
            <consortium name="RefSeq"/>
        </authorList>
    </citation>
    <scope>IDENTIFICATION</scope>
    <source>
        <tissue evidence="11">Liver</tissue>
    </source>
</reference>
<keyword evidence="6" id="KW-0325">Glycoprotein</keyword>
<dbReference type="GO" id="GO:0004867">
    <property type="term" value="F:serine-type endopeptidase inhibitor activity"/>
    <property type="evidence" value="ECO:0007669"/>
    <property type="project" value="UniProtKB-KW"/>
</dbReference>
<dbReference type="Pfam" id="PF00079">
    <property type="entry name" value="Serpin"/>
    <property type="match status" value="1"/>
</dbReference>
<dbReference type="SMART" id="SM00093">
    <property type="entry name" value="SERPIN"/>
    <property type="match status" value="1"/>
</dbReference>
<dbReference type="Gene3D" id="2.30.39.10">
    <property type="entry name" value="Alpha-1-antitrypsin, domain 1"/>
    <property type="match status" value="1"/>
</dbReference>
<dbReference type="GO" id="GO:0001533">
    <property type="term" value="C:cornified envelope"/>
    <property type="evidence" value="ECO:0007669"/>
    <property type="project" value="Ensembl"/>
</dbReference>
<protein>
    <recommendedName>
        <fullName evidence="7">Serpin B5</fullName>
    </recommendedName>
</protein>
<accession>A0A1U7QXW9</accession>
<dbReference type="InterPro" id="IPR023795">
    <property type="entry name" value="Serpin_CS"/>
</dbReference>
<feature type="domain" description="Serpin" evidence="8">
    <location>
        <begin position="13"/>
        <end position="375"/>
    </location>
</feature>
<name>A0A1U7QXW9_MESAU</name>
<dbReference type="eggNOG" id="KOG2392">
    <property type="taxonomic scope" value="Eukaryota"/>
</dbReference>
<evidence type="ECO:0000256" key="4">
    <source>
        <dbReference type="ARBA" id="ARBA00022690"/>
    </source>
</evidence>
<dbReference type="GO" id="GO:0002009">
    <property type="term" value="P:morphogenesis of an epithelium"/>
    <property type="evidence" value="ECO:0007669"/>
    <property type="project" value="Ensembl"/>
</dbReference>
<evidence type="ECO:0000256" key="3">
    <source>
        <dbReference type="ARBA" id="ARBA00022525"/>
    </source>
</evidence>
<dbReference type="RefSeq" id="XP_005081508.1">
    <property type="nucleotide sequence ID" value="XM_005081451.3"/>
</dbReference>
<dbReference type="KEGG" id="maua:101833090"/>
<dbReference type="GeneID" id="101833090"/>
<keyword evidence="9" id="KW-1185">Reference proteome</keyword>
<gene>
    <name evidence="10 11" type="primary">Serpinb5</name>
</gene>
<keyword evidence="3" id="KW-0964">Secreted</keyword>
<evidence type="ECO:0000256" key="2">
    <source>
        <dbReference type="ARBA" id="ARBA00006426"/>
    </source>
</evidence>
<dbReference type="CTD" id="5268"/>